<dbReference type="SUPFAM" id="SSF103473">
    <property type="entry name" value="MFS general substrate transporter"/>
    <property type="match status" value="1"/>
</dbReference>
<dbReference type="EMBL" id="BAAAPM010000003">
    <property type="protein sequence ID" value="GAA1718542.1"/>
    <property type="molecule type" value="Genomic_DNA"/>
</dbReference>
<evidence type="ECO:0000256" key="1">
    <source>
        <dbReference type="ARBA" id="ARBA00004651"/>
    </source>
</evidence>
<feature type="domain" description="Major facilitator superfamily (MFS) profile" evidence="6">
    <location>
        <begin position="1"/>
        <end position="446"/>
    </location>
</feature>
<keyword evidence="3 5" id="KW-1133">Transmembrane helix</keyword>
<dbReference type="RefSeq" id="WP_344246815.1">
    <property type="nucleotide sequence ID" value="NZ_BAAAPM010000003.1"/>
</dbReference>
<dbReference type="Proteomes" id="UP001501138">
    <property type="component" value="Unassembled WGS sequence"/>
</dbReference>
<name>A0ABN2J5Q9_9MICO</name>
<feature type="transmembrane region" description="Helical" evidence="5">
    <location>
        <begin position="309"/>
        <end position="330"/>
    </location>
</feature>
<accession>A0ABN2J5Q9</accession>
<dbReference type="PANTHER" id="PTHR11328:SF24">
    <property type="entry name" value="MAJOR FACILITATOR SUPERFAMILY (MFS) PROFILE DOMAIN-CONTAINING PROTEIN"/>
    <property type="match status" value="1"/>
</dbReference>
<evidence type="ECO:0000313" key="8">
    <source>
        <dbReference type="Proteomes" id="UP001501138"/>
    </source>
</evidence>
<feature type="transmembrane region" description="Helical" evidence="5">
    <location>
        <begin position="172"/>
        <end position="191"/>
    </location>
</feature>
<comment type="caution">
    <text evidence="7">The sequence shown here is derived from an EMBL/GenBank/DDBJ whole genome shotgun (WGS) entry which is preliminary data.</text>
</comment>
<reference evidence="7 8" key="1">
    <citation type="journal article" date="2019" name="Int. J. Syst. Evol. Microbiol.">
        <title>The Global Catalogue of Microorganisms (GCM) 10K type strain sequencing project: providing services to taxonomists for standard genome sequencing and annotation.</title>
        <authorList>
            <consortium name="The Broad Institute Genomics Platform"/>
            <consortium name="The Broad Institute Genome Sequencing Center for Infectious Disease"/>
            <person name="Wu L."/>
            <person name="Ma J."/>
        </authorList>
    </citation>
    <scope>NUCLEOTIDE SEQUENCE [LARGE SCALE GENOMIC DNA]</scope>
    <source>
        <strain evidence="7 8">JCM 15589</strain>
    </source>
</reference>
<dbReference type="CDD" id="cd17332">
    <property type="entry name" value="MFS_MelB_like"/>
    <property type="match status" value="1"/>
</dbReference>
<dbReference type="PROSITE" id="PS50850">
    <property type="entry name" value="MFS"/>
    <property type="match status" value="1"/>
</dbReference>
<dbReference type="Pfam" id="PF13347">
    <property type="entry name" value="MFS_2"/>
    <property type="match status" value="1"/>
</dbReference>
<feature type="transmembrane region" description="Helical" evidence="5">
    <location>
        <begin position="125"/>
        <end position="152"/>
    </location>
</feature>
<dbReference type="InterPro" id="IPR039672">
    <property type="entry name" value="MFS_2"/>
</dbReference>
<comment type="subcellular location">
    <subcellularLocation>
        <location evidence="1">Cell membrane</location>
        <topology evidence="1">Multi-pass membrane protein</topology>
    </subcellularLocation>
</comment>
<keyword evidence="4 5" id="KW-0472">Membrane</keyword>
<evidence type="ECO:0000256" key="3">
    <source>
        <dbReference type="ARBA" id="ARBA00022989"/>
    </source>
</evidence>
<dbReference type="InterPro" id="IPR001927">
    <property type="entry name" value="Na/Gal_symport"/>
</dbReference>
<dbReference type="InterPro" id="IPR036259">
    <property type="entry name" value="MFS_trans_sf"/>
</dbReference>
<feature type="transmembrane region" description="Helical" evidence="5">
    <location>
        <begin position="96"/>
        <end position="113"/>
    </location>
</feature>
<dbReference type="InterPro" id="IPR020846">
    <property type="entry name" value="MFS_dom"/>
</dbReference>
<sequence length="465" mass="50055">MTASVAERPAEPVDVKETAQMPLYRKVTYSFTDLSGNLLYCIIASYALYYFTEVYGLTMAAAGTILLVARVIDALDAPVWGFIIDHTRSRWGQSRPWFLWMALPFSFFVWLLFTTPPLDGTAKVVYAAVVYILAGIAYTGMSTPITSVLPNLTSNLQERTVANSFRMVGGNVGNFLAVTFILPLVTLLGGSPTSQTGWSLAVGIFAFVALVLLLVAFATMREQNVERTTPIPVRSSLRAARGNWPWVLLVVANVIFWVGLTARTSTLPYFFQYNQGSTGQIALFNGVSIVQVAGMAAVPLLVKRLGKSGSTILGFALAALGQVGIALFAGDPALLMTSWILACLGSGTACALFFAMVADTVDFGEWRNGVRASGFLTAIGSSFCIKMGAGIGAFLPSLIMEAAGYVADQPQTASALAAIQFSFAWLPAIVFALGILPMLAYRRFERNEPVVLAELAERAAHQEVR</sequence>
<evidence type="ECO:0000256" key="2">
    <source>
        <dbReference type="ARBA" id="ARBA00022692"/>
    </source>
</evidence>
<feature type="transmembrane region" description="Helical" evidence="5">
    <location>
        <begin position="31"/>
        <end position="51"/>
    </location>
</feature>
<keyword evidence="8" id="KW-1185">Reference proteome</keyword>
<feature type="transmembrane region" description="Helical" evidence="5">
    <location>
        <begin position="282"/>
        <end position="302"/>
    </location>
</feature>
<feature type="transmembrane region" description="Helical" evidence="5">
    <location>
        <begin position="57"/>
        <end position="84"/>
    </location>
</feature>
<feature type="transmembrane region" description="Helical" evidence="5">
    <location>
        <begin position="415"/>
        <end position="436"/>
    </location>
</feature>
<protein>
    <submittedName>
        <fullName evidence="7">MFS transporter</fullName>
    </submittedName>
</protein>
<feature type="transmembrane region" description="Helical" evidence="5">
    <location>
        <begin position="197"/>
        <end position="218"/>
    </location>
</feature>
<feature type="transmembrane region" description="Helical" evidence="5">
    <location>
        <begin position="336"/>
        <end position="358"/>
    </location>
</feature>
<feature type="transmembrane region" description="Helical" evidence="5">
    <location>
        <begin position="370"/>
        <end position="395"/>
    </location>
</feature>
<evidence type="ECO:0000313" key="7">
    <source>
        <dbReference type="EMBL" id="GAA1718542.1"/>
    </source>
</evidence>
<proteinExistence type="predicted"/>
<keyword evidence="2 5" id="KW-0812">Transmembrane</keyword>
<organism evidence="7 8">
    <name type="scientific">Isoptericola hypogeus</name>
    <dbReference type="NCBI Taxonomy" id="300179"/>
    <lineage>
        <taxon>Bacteria</taxon>
        <taxon>Bacillati</taxon>
        <taxon>Actinomycetota</taxon>
        <taxon>Actinomycetes</taxon>
        <taxon>Micrococcales</taxon>
        <taxon>Promicromonosporaceae</taxon>
        <taxon>Isoptericola</taxon>
    </lineage>
</organism>
<evidence type="ECO:0000256" key="5">
    <source>
        <dbReference type="SAM" id="Phobius"/>
    </source>
</evidence>
<feature type="transmembrane region" description="Helical" evidence="5">
    <location>
        <begin position="244"/>
        <end position="262"/>
    </location>
</feature>
<evidence type="ECO:0000259" key="6">
    <source>
        <dbReference type="PROSITE" id="PS50850"/>
    </source>
</evidence>
<dbReference type="PANTHER" id="PTHR11328">
    <property type="entry name" value="MAJOR FACILITATOR SUPERFAMILY DOMAIN-CONTAINING PROTEIN"/>
    <property type="match status" value="1"/>
</dbReference>
<dbReference type="NCBIfam" id="TIGR00792">
    <property type="entry name" value="gph"/>
    <property type="match status" value="1"/>
</dbReference>
<evidence type="ECO:0000256" key="4">
    <source>
        <dbReference type="ARBA" id="ARBA00023136"/>
    </source>
</evidence>
<gene>
    <name evidence="7" type="ORF">GCM10009809_13020</name>
</gene>
<dbReference type="Gene3D" id="1.20.1250.20">
    <property type="entry name" value="MFS general substrate transporter like domains"/>
    <property type="match status" value="1"/>
</dbReference>